<proteinExistence type="inferred from homology"/>
<dbReference type="SMART" id="SM00922">
    <property type="entry name" value="MR_MLE"/>
    <property type="match status" value="1"/>
</dbReference>
<feature type="binding site" evidence="6">
    <location>
        <position position="216"/>
    </location>
    <ligand>
        <name>Mg(2+)</name>
        <dbReference type="ChEBI" id="CHEBI:18420"/>
    </ligand>
</feature>
<accession>A0A6P1VKR0</accession>
<feature type="binding site" evidence="6">
    <location>
        <position position="190"/>
    </location>
    <ligand>
        <name>Mg(2+)</name>
        <dbReference type="ChEBI" id="CHEBI:18420"/>
    </ligand>
</feature>
<evidence type="ECO:0000256" key="7">
    <source>
        <dbReference type="RuleBase" id="RU366006"/>
    </source>
</evidence>
<feature type="binding site" evidence="6">
    <location>
        <position position="241"/>
    </location>
    <ligand>
        <name>Mg(2+)</name>
        <dbReference type="ChEBI" id="CHEBI:18420"/>
    </ligand>
</feature>
<organism evidence="9 10">
    <name type="scientific">Spirosoma endbachense</name>
    <dbReference type="NCBI Taxonomy" id="2666025"/>
    <lineage>
        <taxon>Bacteria</taxon>
        <taxon>Pseudomonadati</taxon>
        <taxon>Bacteroidota</taxon>
        <taxon>Cytophagia</taxon>
        <taxon>Cytophagales</taxon>
        <taxon>Cytophagaceae</taxon>
        <taxon>Spirosoma</taxon>
    </lineage>
</organism>
<dbReference type="Pfam" id="PF02746">
    <property type="entry name" value="MR_MLE_N"/>
    <property type="match status" value="1"/>
</dbReference>
<name>A0A6P1VKR0_9BACT</name>
<dbReference type="InterPro" id="IPR036849">
    <property type="entry name" value="Enolase-like_C_sf"/>
</dbReference>
<feature type="active site" description="Proton acceptor; specific for (S)-substrate epimerization" evidence="5">
    <location>
        <position position="266"/>
    </location>
</feature>
<evidence type="ECO:0000256" key="5">
    <source>
        <dbReference type="PIRSR" id="PIRSR634603-1"/>
    </source>
</evidence>
<gene>
    <name evidence="9" type="ORF">GJR95_01890</name>
</gene>
<dbReference type="SFLD" id="SFLDF00009">
    <property type="entry name" value="o-succinylbenzoate_synthase"/>
    <property type="match status" value="1"/>
</dbReference>
<dbReference type="Pfam" id="PF13378">
    <property type="entry name" value="MR_MLE_C"/>
    <property type="match status" value="1"/>
</dbReference>
<evidence type="ECO:0000313" key="10">
    <source>
        <dbReference type="Proteomes" id="UP000464577"/>
    </source>
</evidence>
<keyword evidence="10" id="KW-1185">Reference proteome</keyword>
<sequence length="356" mass="38859">MRIKAIRSYCRDLALTKPYTIAYQTISTVENVFLEIELANGIVGVGAANPSPEVVGESPDQALQNLQSDWTTRLIGRDIRLFYNLLDEASQQFPNAPGTLAALDIALHDAFGQFLGVPVVAFYGQKIQSLPTSVTIGIMNAADTLVEAVAYYELGFRVLKVKTGLNVSEDIERILKLRERYPHDLTIRVDANQGYSLTELEAFLKATSTTQIELIEQPLQVGTEHELLGLPDTIRRLLAADESLKNPEAALKLAQHPQPFGIFNIKLMKCGGIRSALEIATIARSATISLFWGCNDESRISITAALHAAFACANTRYIDLDGSLDLAEDVVSGGFVLENGVMRPTGEAGLGLRRLI</sequence>
<dbReference type="GO" id="GO:0016855">
    <property type="term" value="F:racemase and epimerase activity, acting on amino acids and derivatives"/>
    <property type="evidence" value="ECO:0007669"/>
    <property type="project" value="UniProtKB-UniRule"/>
</dbReference>
<dbReference type="SUPFAM" id="SSF51604">
    <property type="entry name" value="Enolase C-terminal domain-like"/>
    <property type="match status" value="1"/>
</dbReference>
<dbReference type="InterPro" id="IPR029017">
    <property type="entry name" value="Enolase-like_N"/>
</dbReference>
<dbReference type="SUPFAM" id="SSF54826">
    <property type="entry name" value="Enolase N-terminal domain-like"/>
    <property type="match status" value="1"/>
</dbReference>
<comment type="cofactor">
    <cofactor evidence="6 7">
        <name>Mg(2+)</name>
        <dbReference type="ChEBI" id="CHEBI:18420"/>
    </cofactor>
    <text evidence="6 7">Binds 1 Mg(2+) ion per subunit.</text>
</comment>
<evidence type="ECO:0000256" key="4">
    <source>
        <dbReference type="ARBA" id="ARBA00023235"/>
    </source>
</evidence>
<dbReference type="GO" id="GO:0006518">
    <property type="term" value="P:peptide metabolic process"/>
    <property type="evidence" value="ECO:0007669"/>
    <property type="project" value="UniProtKB-ARBA"/>
</dbReference>
<evidence type="ECO:0000256" key="1">
    <source>
        <dbReference type="ARBA" id="ARBA00008031"/>
    </source>
</evidence>
<comment type="similarity">
    <text evidence="1 7">Belongs to the mandelate racemase/muconate lactonizing enzyme family.</text>
</comment>
<reference evidence="9 10" key="1">
    <citation type="submission" date="2019-11" db="EMBL/GenBank/DDBJ databases">
        <title>Spirosoma endbachense sp. nov., isolated from a natural salt meadow.</title>
        <authorList>
            <person name="Rojas J."/>
            <person name="Ambika Manirajan B."/>
            <person name="Ratering S."/>
            <person name="Suarez C."/>
            <person name="Geissler-Plaum R."/>
            <person name="Schnell S."/>
        </authorList>
    </citation>
    <scope>NUCLEOTIDE SEQUENCE [LARGE SCALE GENOMIC DNA]</scope>
    <source>
        <strain evidence="9 10">I-24</strain>
    </source>
</reference>
<evidence type="ECO:0000256" key="2">
    <source>
        <dbReference type="ARBA" id="ARBA00022723"/>
    </source>
</evidence>
<dbReference type="PANTHER" id="PTHR48073">
    <property type="entry name" value="O-SUCCINYLBENZOATE SYNTHASE-RELATED"/>
    <property type="match status" value="1"/>
</dbReference>
<dbReference type="EC" id="5.1.1.-" evidence="7"/>
<dbReference type="InterPro" id="IPR013342">
    <property type="entry name" value="Mandelate_racemase_C"/>
</dbReference>
<keyword evidence="3 6" id="KW-0460">Magnesium</keyword>
<feature type="domain" description="Mandelate racemase/muconate lactonizing enzyme C-terminal" evidence="8">
    <location>
        <begin position="142"/>
        <end position="231"/>
    </location>
</feature>
<dbReference type="InterPro" id="IPR034603">
    <property type="entry name" value="Dipeptide_epimerase"/>
</dbReference>
<feature type="active site" description="Proton acceptor; specific for (R)-substrate epimerization" evidence="5">
    <location>
        <position position="162"/>
    </location>
</feature>
<dbReference type="Gene3D" id="3.20.20.120">
    <property type="entry name" value="Enolase-like C-terminal domain"/>
    <property type="match status" value="1"/>
</dbReference>
<dbReference type="SFLD" id="SFLDG00180">
    <property type="entry name" value="muconate_cycloisomerase"/>
    <property type="match status" value="1"/>
</dbReference>
<dbReference type="Proteomes" id="UP000464577">
    <property type="component" value="Chromosome"/>
</dbReference>
<evidence type="ECO:0000256" key="6">
    <source>
        <dbReference type="PIRSR" id="PIRSR634603-3"/>
    </source>
</evidence>
<dbReference type="Gene3D" id="3.30.390.10">
    <property type="entry name" value="Enolase-like, N-terminal domain"/>
    <property type="match status" value="1"/>
</dbReference>
<keyword evidence="4 7" id="KW-0413">Isomerase</keyword>
<dbReference type="CDD" id="cd03319">
    <property type="entry name" value="L-Ala-DL-Glu_epimerase"/>
    <property type="match status" value="1"/>
</dbReference>
<dbReference type="PANTHER" id="PTHR48073:SF2">
    <property type="entry name" value="O-SUCCINYLBENZOATE SYNTHASE"/>
    <property type="match status" value="1"/>
</dbReference>
<dbReference type="EMBL" id="CP045997">
    <property type="protein sequence ID" value="QHV93851.1"/>
    <property type="molecule type" value="Genomic_DNA"/>
</dbReference>
<dbReference type="RefSeq" id="WP_162384271.1">
    <property type="nucleotide sequence ID" value="NZ_CP045997.1"/>
</dbReference>
<dbReference type="KEGG" id="senf:GJR95_01890"/>
<dbReference type="InterPro" id="IPR013341">
    <property type="entry name" value="Mandelate_racemase_N_dom"/>
</dbReference>
<dbReference type="InterPro" id="IPR029065">
    <property type="entry name" value="Enolase_C-like"/>
</dbReference>
<evidence type="ECO:0000256" key="3">
    <source>
        <dbReference type="ARBA" id="ARBA00022842"/>
    </source>
</evidence>
<protein>
    <recommendedName>
        <fullName evidence="7">Dipeptide epimerase</fullName>
        <ecNumber evidence="7">5.1.1.-</ecNumber>
    </recommendedName>
</protein>
<keyword evidence="2 6" id="KW-0479">Metal-binding</keyword>
<dbReference type="AlphaFoldDB" id="A0A6P1VKR0"/>
<evidence type="ECO:0000259" key="8">
    <source>
        <dbReference type="SMART" id="SM00922"/>
    </source>
</evidence>
<evidence type="ECO:0000313" key="9">
    <source>
        <dbReference type="EMBL" id="QHV93851.1"/>
    </source>
</evidence>
<dbReference type="SFLD" id="SFLDS00001">
    <property type="entry name" value="Enolase"/>
    <property type="match status" value="1"/>
</dbReference>
<dbReference type="GO" id="GO:0000287">
    <property type="term" value="F:magnesium ion binding"/>
    <property type="evidence" value="ECO:0007669"/>
    <property type="project" value="UniProtKB-ARBA"/>
</dbReference>